<evidence type="ECO:0000256" key="4">
    <source>
        <dbReference type="ARBA" id="ARBA00022771"/>
    </source>
</evidence>
<dbReference type="GO" id="GO:0005737">
    <property type="term" value="C:cytoplasm"/>
    <property type="evidence" value="ECO:0007669"/>
    <property type="project" value="UniProtKB-SubCell"/>
</dbReference>
<sequence length="166" mass="18911">EKFDTPHPEGYLFGENMDLNFLGSRPVQFPYVTPAPHEPVKTLRSLVNIRKDSLRLVRYKDDADSPTEDGDKPRVLYSLEFTFDADARVAITIYCQASEEFLNGRAVYSPKSPSLQSETVHYKRGVSQHYLLQEIYGIENKNNQETKPSDDENSDNSNECVVCLSD</sequence>
<evidence type="ECO:0000313" key="9">
    <source>
        <dbReference type="EMBL" id="PNI44302.1"/>
    </source>
</evidence>
<organism evidence="9 10">
    <name type="scientific">Pan troglodytes</name>
    <name type="common">Chimpanzee</name>
    <dbReference type="NCBI Taxonomy" id="9598"/>
    <lineage>
        <taxon>Eukaryota</taxon>
        <taxon>Metazoa</taxon>
        <taxon>Chordata</taxon>
        <taxon>Craniata</taxon>
        <taxon>Vertebrata</taxon>
        <taxon>Euteleostomi</taxon>
        <taxon>Mammalia</taxon>
        <taxon>Eutheria</taxon>
        <taxon>Euarchontoglires</taxon>
        <taxon>Primates</taxon>
        <taxon>Haplorrhini</taxon>
        <taxon>Catarrhini</taxon>
        <taxon>Hominidae</taxon>
        <taxon>Pan</taxon>
    </lineage>
</organism>
<keyword evidence="6 7" id="KW-0862">Zinc</keyword>
<dbReference type="InterPro" id="IPR058981">
    <property type="entry name" value="MGRN1/RNF157-like_N"/>
</dbReference>
<dbReference type="GO" id="GO:0061630">
    <property type="term" value="F:ubiquitin protein ligase activity"/>
    <property type="evidence" value="ECO:0007669"/>
    <property type="project" value="UniProtKB-UniRule"/>
</dbReference>
<gene>
    <name evidence="9" type="ORF">CK820_G0031273</name>
</gene>
<protein>
    <recommendedName>
        <fullName evidence="7">E3 ubiquitin-protein ligase</fullName>
        <ecNumber evidence="7">2.3.2.27</ecNumber>
    </recommendedName>
    <alternativeName>
        <fullName evidence="7">RING-type E3 ubiquitin transferase</fullName>
    </alternativeName>
</protein>
<comment type="caution">
    <text evidence="9">The sequence shown here is derived from an EMBL/GenBank/DDBJ whole genome shotgun (WGS) entry which is preliminary data.</text>
</comment>
<dbReference type="GO" id="GO:0008270">
    <property type="term" value="F:zinc ion binding"/>
    <property type="evidence" value="ECO:0007669"/>
    <property type="project" value="UniProtKB-KW"/>
</dbReference>
<dbReference type="Pfam" id="PF26192">
    <property type="entry name" value="RNF157-like_N"/>
    <property type="match status" value="1"/>
</dbReference>
<evidence type="ECO:0000256" key="1">
    <source>
        <dbReference type="ARBA" id="ARBA00000900"/>
    </source>
</evidence>
<evidence type="ECO:0000256" key="6">
    <source>
        <dbReference type="ARBA" id="ARBA00022833"/>
    </source>
</evidence>
<comment type="subcellular location">
    <subcellularLocation>
        <location evidence="7">Cytoplasm</location>
    </subcellularLocation>
</comment>
<keyword evidence="3 7" id="KW-0479">Metal-binding</keyword>
<evidence type="ECO:0000256" key="7">
    <source>
        <dbReference type="RuleBase" id="RU369081"/>
    </source>
</evidence>
<name>A0A2J8LAM9_PANTR</name>
<dbReference type="Proteomes" id="UP000236370">
    <property type="component" value="Unassembled WGS sequence"/>
</dbReference>
<dbReference type="PANTHER" id="PTHR22996:SF2">
    <property type="entry name" value="E3 UBIQUITIN-PROTEIN LIGASE MGRN1"/>
    <property type="match status" value="1"/>
</dbReference>
<dbReference type="AlphaFoldDB" id="A0A2J8LAM9"/>
<evidence type="ECO:0000313" key="10">
    <source>
        <dbReference type="Proteomes" id="UP000236370"/>
    </source>
</evidence>
<evidence type="ECO:0000256" key="2">
    <source>
        <dbReference type="ARBA" id="ARBA00022679"/>
    </source>
</evidence>
<comment type="function">
    <text evidence="7">E3 ubiquitin ligase.</text>
</comment>
<comment type="catalytic activity">
    <reaction evidence="1 7">
        <text>S-ubiquitinyl-[E2 ubiquitin-conjugating enzyme]-L-cysteine + [acceptor protein]-L-lysine = [E2 ubiquitin-conjugating enzyme]-L-cysteine + N(6)-ubiquitinyl-[acceptor protein]-L-lysine.</text>
        <dbReference type="EC" id="2.3.2.27"/>
    </reaction>
</comment>
<reference evidence="9 10" key="1">
    <citation type="submission" date="2017-12" db="EMBL/GenBank/DDBJ databases">
        <title>High-resolution comparative analysis of great ape genomes.</title>
        <authorList>
            <person name="Pollen A."/>
            <person name="Hastie A."/>
            <person name="Hormozdiari F."/>
            <person name="Dougherty M."/>
            <person name="Liu R."/>
            <person name="Chaisson M."/>
            <person name="Hoppe E."/>
            <person name="Hill C."/>
            <person name="Pang A."/>
            <person name="Hillier L."/>
            <person name="Baker C."/>
            <person name="Armstrong J."/>
            <person name="Shendure J."/>
            <person name="Paten B."/>
            <person name="Wilson R."/>
            <person name="Chao H."/>
            <person name="Schneider V."/>
            <person name="Ventura M."/>
            <person name="Kronenberg Z."/>
            <person name="Murali S."/>
            <person name="Gordon D."/>
            <person name="Cantsilieris S."/>
            <person name="Munson K."/>
            <person name="Nelson B."/>
            <person name="Raja A."/>
            <person name="Underwood J."/>
            <person name="Diekhans M."/>
            <person name="Fiddes I."/>
            <person name="Haussler D."/>
            <person name="Eichler E."/>
        </authorList>
    </citation>
    <scope>NUCLEOTIDE SEQUENCE [LARGE SCALE GENOMIC DNA]</scope>
    <source>
        <strain evidence="9">Yerkes chimp pedigree #C0471</strain>
    </source>
</reference>
<evidence type="ECO:0000256" key="5">
    <source>
        <dbReference type="ARBA" id="ARBA00022786"/>
    </source>
</evidence>
<proteinExistence type="predicted"/>
<keyword evidence="7" id="KW-0963">Cytoplasm</keyword>
<keyword evidence="5 7" id="KW-0833">Ubl conjugation pathway</keyword>
<evidence type="ECO:0000259" key="8">
    <source>
        <dbReference type="Pfam" id="PF26192"/>
    </source>
</evidence>
<dbReference type="InterPro" id="IPR045194">
    <property type="entry name" value="MGRN1/RNF157-like"/>
</dbReference>
<keyword evidence="4 7" id="KW-0863">Zinc-finger</keyword>
<dbReference type="EC" id="2.3.2.27" evidence="7"/>
<keyword evidence="2 7" id="KW-0808">Transferase</keyword>
<dbReference type="PANTHER" id="PTHR22996">
    <property type="entry name" value="MAHOGUNIN"/>
    <property type="match status" value="1"/>
</dbReference>
<dbReference type="GO" id="GO:0016567">
    <property type="term" value="P:protein ubiquitination"/>
    <property type="evidence" value="ECO:0007669"/>
    <property type="project" value="UniProtKB-UniRule"/>
</dbReference>
<feature type="non-terminal residue" evidence="9">
    <location>
        <position position="166"/>
    </location>
</feature>
<evidence type="ECO:0000256" key="3">
    <source>
        <dbReference type="ARBA" id="ARBA00022723"/>
    </source>
</evidence>
<feature type="domain" description="MGRN1/RNF157-like N-terminal" evidence="8">
    <location>
        <begin position="47"/>
        <end position="151"/>
    </location>
</feature>
<accession>A0A2J8LAM9</accession>
<dbReference type="EMBL" id="NBAG03000299">
    <property type="protein sequence ID" value="PNI44302.1"/>
    <property type="molecule type" value="Genomic_DNA"/>
</dbReference>
<feature type="non-terminal residue" evidence="9">
    <location>
        <position position="1"/>
    </location>
</feature>